<keyword evidence="2" id="KW-1185">Reference proteome</keyword>
<gene>
    <name evidence="1" type="ORF">LIER_31542</name>
</gene>
<accession>A0AAV3RS05</accession>
<comment type="caution">
    <text evidence="1">The sequence shown here is derived from an EMBL/GenBank/DDBJ whole genome shotgun (WGS) entry which is preliminary data.</text>
</comment>
<evidence type="ECO:0000313" key="1">
    <source>
        <dbReference type="EMBL" id="GAA0184254.1"/>
    </source>
</evidence>
<reference evidence="1 2" key="1">
    <citation type="submission" date="2024-01" db="EMBL/GenBank/DDBJ databases">
        <title>The complete chloroplast genome sequence of Lithospermum erythrorhizon: insights into the phylogenetic relationship among Boraginaceae species and the maternal lineages of purple gromwells.</title>
        <authorList>
            <person name="Okada T."/>
            <person name="Watanabe K."/>
        </authorList>
    </citation>
    <scope>NUCLEOTIDE SEQUENCE [LARGE SCALE GENOMIC DNA]</scope>
</reference>
<dbReference type="EMBL" id="BAABME010011759">
    <property type="protein sequence ID" value="GAA0184254.1"/>
    <property type="molecule type" value="Genomic_DNA"/>
</dbReference>
<name>A0AAV3RS05_LITER</name>
<organism evidence="1 2">
    <name type="scientific">Lithospermum erythrorhizon</name>
    <name type="common">Purple gromwell</name>
    <name type="synonym">Lithospermum officinale var. erythrorhizon</name>
    <dbReference type="NCBI Taxonomy" id="34254"/>
    <lineage>
        <taxon>Eukaryota</taxon>
        <taxon>Viridiplantae</taxon>
        <taxon>Streptophyta</taxon>
        <taxon>Embryophyta</taxon>
        <taxon>Tracheophyta</taxon>
        <taxon>Spermatophyta</taxon>
        <taxon>Magnoliopsida</taxon>
        <taxon>eudicotyledons</taxon>
        <taxon>Gunneridae</taxon>
        <taxon>Pentapetalae</taxon>
        <taxon>asterids</taxon>
        <taxon>lamiids</taxon>
        <taxon>Boraginales</taxon>
        <taxon>Boraginaceae</taxon>
        <taxon>Boraginoideae</taxon>
        <taxon>Lithospermeae</taxon>
        <taxon>Lithospermum</taxon>
    </lineage>
</organism>
<proteinExistence type="predicted"/>
<evidence type="ECO:0000313" key="2">
    <source>
        <dbReference type="Proteomes" id="UP001454036"/>
    </source>
</evidence>
<protein>
    <recommendedName>
        <fullName evidence="3">Reverse transcriptase domain-containing protein</fullName>
    </recommendedName>
</protein>
<dbReference type="AlphaFoldDB" id="A0AAV3RS05"/>
<dbReference type="Proteomes" id="UP001454036">
    <property type="component" value="Unassembled WGS sequence"/>
</dbReference>
<sequence>MRMHHVRSKITMINNNEGELVSDPEGIKEVIVDFYKELFTIHKSAMAMKKGKIPGPDGYPVELYKDTWDIIKISIYEGLSKPVFSLLMNGYHKNSGKARCAIKIDITKVYDTVRWKFLWEVIDKIDSPPIFVK</sequence>
<evidence type="ECO:0008006" key="3">
    <source>
        <dbReference type="Google" id="ProtNLM"/>
    </source>
</evidence>